<evidence type="ECO:0000313" key="2">
    <source>
        <dbReference type="EMBL" id="CAI9170454.1"/>
    </source>
</evidence>
<sequence length="275" mass="29231">MLGHMGKGGRGRGRTTYLGLQAELRCVREARCTGLVATGGDSQAVRQESDASRTLAEWMAPGRRISRSFLWGSPSGKEGSKLAQGTTRSWTRERGAVEGGRAGFPSGSATEGHEPGVGEWLGGALRPPLRFRQPPACSPSSSRRYRFCAHHRSAGGGDRGSGARPDSRRPEVVWSPTPSDPTTHGLLRGGSATPTCTSRGEQRFRRLAPGLAAYLSSNRDALLDCGRTVTSEPRALAPDPTSGLQPPRGRRQIRLPGAGARSGRAARAADRPFLV</sequence>
<organism evidence="2 3">
    <name type="scientific">Rangifer tarandus platyrhynchus</name>
    <name type="common">Svalbard reindeer</name>
    <dbReference type="NCBI Taxonomy" id="3082113"/>
    <lineage>
        <taxon>Eukaryota</taxon>
        <taxon>Metazoa</taxon>
        <taxon>Chordata</taxon>
        <taxon>Craniata</taxon>
        <taxon>Vertebrata</taxon>
        <taxon>Euteleostomi</taxon>
        <taxon>Mammalia</taxon>
        <taxon>Eutheria</taxon>
        <taxon>Laurasiatheria</taxon>
        <taxon>Artiodactyla</taxon>
        <taxon>Ruminantia</taxon>
        <taxon>Pecora</taxon>
        <taxon>Cervidae</taxon>
        <taxon>Odocoileinae</taxon>
        <taxon>Rangifer</taxon>
    </lineage>
</organism>
<protein>
    <submittedName>
        <fullName evidence="2">Uncharacterized protein</fullName>
    </submittedName>
</protein>
<dbReference type="Proteomes" id="UP001176941">
    <property type="component" value="Chromosome 3"/>
</dbReference>
<gene>
    <name evidence="2" type="ORF">MRATA1EN1_LOCUS19416</name>
</gene>
<name>A0ABN8Z9P2_RANTA</name>
<reference evidence="2" key="1">
    <citation type="submission" date="2023-04" db="EMBL/GenBank/DDBJ databases">
        <authorList>
            <consortium name="ELIXIR-Norway"/>
        </authorList>
    </citation>
    <scope>NUCLEOTIDE SEQUENCE [LARGE SCALE GENOMIC DNA]</scope>
</reference>
<evidence type="ECO:0000313" key="3">
    <source>
        <dbReference type="Proteomes" id="UP001176941"/>
    </source>
</evidence>
<accession>A0ABN8Z9P2</accession>
<feature type="region of interest" description="Disordered" evidence="1">
    <location>
        <begin position="231"/>
        <end position="275"/>
    </location>
</feature>
<keyword evidence="3" id="KW-1185">Reference proteome</keyword>
<feature type="compositionally biased region" description="Low complexity" evidence="1">
    <location>
        <begin position="257"/>
        <end position="266"/>
    </location>
</feature>
<evidence type="ECO:0000256" key="1">
    <source>
        <dbReference type="SAM" id="MobiDB-lite"/>
    </source>
</evidence>
<dbReference type="EMBL" id="OX459939">
    <property type="protein sequence ID" value="CAI9170454.1"/>
    <property type="molecule type" value="Genomic_DNA"/>
</dbReference>
<feature type="region of interest" description="Disordered" evidence="1">
    <location>
        <begin position="69"/>
        <end position="114"/>
    </location>
</feature>
<feature type="region of interest" description="Disordered" evidence="1">
    <location>
        <begin position="151"/>
        <end position="198"/>
    </location>
</feature>
<proteinExistence type="predicted"/>